<comment type="caution">
    <text evidence="1">The sequence shown here is derived from an EMBL/GenBank/DDBJ whole genome shotgun (WGS) entry which is preliminary data.</text>
</comment>
<sequence length="83" mass="8881">MALDDHAPSTATGSDTCTVVVSLRDTPGALGRIAATLSSTPVLALEYVVTGAERARAEIRLPRTHATRARHRLNRMVDATDVR</sequence>
<name>A0ABU4K1K5_9ACTN</name>
<dbReference type="EMBL" id="JAWJZF010000237">
    <property type="protein sequence ID" value="MDX2291637.1"/>
    <property type="molecule type" value="Genomic_DNA"/>
</dbReference>
<evidence type="ECO:0008006" key="3">
    <source>
        <dbReference type="Google" id="ProtNLM"/>
    </source>
</evidence>
<proteinExistence type="predicted"/>
<dbReference type="Proteomes" id="UP001278571">
    <property type="component" value="Unassembled WGS sequence"/>
</dbReference>
<gene>
    <name evidence="1" type="ORF">R2363_05545</name>
</gene>
<keyword evidence="2" id="KW-1185">Reference proteome</keyword>
<dbReference type="RefSeq" id="WP_319008181.1">
    <property type="nucleotide sequence ID" value="NZ_JAWJZF010000237.1"/>
</dbReference>
<protein>
    <recommendedName>
        <fullName evidence="3">ACT domain-containing protein</fullName>
    </recommendedName>
</protein>
<reference evidence="1 2" key="1">
    <citation type="submission" date="2023-10" db="EMBL/GenBank/DDBJ databases">
        <authorList>
            <person name="Wang X.X."/>
        </authorList>
    </citation>
    <scope>NUCLEOTIDE SEQUENCE [LARGE SCALE GENOMIC DNA]</scope>
    <source>
        <strain evidence="1 2">NBRC 12816</strain>
    </source>
</reference>
<organism evidence="1 2">
    <name type="scientific">Streptomyces roseolus</name>
    <dbReference type="NCBI Taxonomy" id="67358"/>
    <lineage>
        <taxon>Bacteria</taxon>
        <taxon>Bacillati</taxon>
        <taxon>Actinomycetota</taxon>
        <taxon>Actinomycetes</taxon>
        <taxon>Kitasatosporales</taxon>
        <taxon>Streptomycetaceae</taxon>
        <taxon>Streptomyces</taxon>
    </lineage>
</organism>
<evidence type="ECO:0000313" key="1">
    <source>
        <dbReference type="EMBL" id="MDX2291637.1"/>
    </source>
</evidence>
<evidence type="ECO:0000313" key="2">
    <source>
        <dbReference type="Proteomes" id="UP001278571"/>
    </source>
</evidence>
<accession>A0ABU4K1K5</accession>